<dbReference type="EMBL" id="NBNE01000599">
    <property type="protein sequence ID" value="OWZ18368.1"/>
    <property type="molecule type" value="Genomic_DNA"/>
</dbReference>
<dbReference type="AlphaFoldDB" id="A0A225WM75"/>
<evidence type="ECO:0000313" key="2">
    <source>
        <dbReference type="Proteomes" id="UP000198211"/>
    </source>
</evidence>
<accession>A0A225WM75</accession>
<sequence>MDSDSDVDEDDPLCGRIACELLEASRLKRRHWDGEGTPRLRIQGCSLLYDASPQFSTPRVRFDIDDITGITDATCLLFTALHILSYAGYWVALKSPMWFAQDHTHVPVALVWRGCAFTLTALVPNHNERCNNLLEGNLDLAQDNKNLLKPFTIKAEIWTTGPGERIRSPAGAYAQRNVYNGHKRKRVLKLQTIVTPDDMMFHLFGGWHHAIAEVKDRKTHSM</sequence>
<gene>
    <name evidence="1" type="ORF">PHMEG_0007553</name>
</gene>
<comment type="caution">
    <text evidence="1">The sequence shown here is derived from an EMBL/GenBank/DDBJ whole genome shotgun (WGS) entry which is preliminary data.</text>
</comment>
<protein>
    <submittedName>
        <fullName evidence="1">Uncharacterized protein</fullName>
    </submittedName>
</protein>
<reference evidence="2" key="1">
    <citation type="submission" date="2017-03" db="EMBL/GenBank/DDBJ databases">
        <title>Phytopthora megakarya and P. palmivora, two closely related causual agents of cacao black pod achieved similar genome size and gene model numbers by different mechanisms.</title>
        <authorList>
            <person name="Ali S."/>
            <person name="Shao J."/>
            <person name="Larry D.J."/>
            <person name="Kronmiller B."/>
            <person name="Shen D."/>
            <person name="Strem M.D."/>
            <person name="Melnick R.L."/>
            <person name="Guiltinan M.J."/>
            <person name="Tyler B.M."/>
            <person name="Meinhardt L.W."/>
            <person name="Bailey B.A."/>
        </authorList>
    </citation>
    <scope>NUCLEOTIDE SEQUENCE [LARGE SCALE GENOMIC DNA]</scope>
    <source>
        <strain evidence="2">zdho120</strain>
    </source>
</reference>
<evidence type="ECO:0000313" key="1">
    <source>
        <dbReference type="EMBL" id="OWZ18368.1"/>
    </source>
</evidence>
<organism evidence="1 2">
    <name type="scientific">Phytophthora megakarya</name>
    <dbReference type="NCBI Taxonomy" id="4795"/>
    <lineage>
        <taxon>Eukaryota</taxon>
        <taxon>Sar</taxon>
        <taxon>Stramenopiles</taxon>
        <taxon>Oomycota</taxon>
        <taxon>Peronosporomycetes</taxon>
        <taxon>Peronosporales</taxon>
        <taxon>Peronosporaceae</taxon>
        <taxon>Phytophthora</taxon>
    </lineage>
</organism>
<proteinExistence type="predicted"/>
<name>A0A225WM75_9STRA</name>
<dbReference type="Proteomes" id="UP000198211">
    <property type="component" value="Unassembled WGS sequence"/>
</dbReference>
<keyword evidence="2" id="KW-1185">Reference proteome</keyword>